<evidence type="ECO:0000313" key="3">
    <source>
        <dbReference type="Proteomes" id="UP000001708"/>
    </source>
</evidence>
<evidence type="ECO:0000313" key="2">
    <source>
        <dbReference type="EMBL" id="AAR29702.1"/>
    </source>
</evidence>
<dbReference type="SUPFAM" id="SSF53098">
    <property type="entry name" value="Ribonuclease H-like"/>
    <property type="match status" value="1"/>
</dbReference>
<feature type="compositionally biased region" description="Basic and acidic residues" evidence="1">
    <location>
        <begin position="29"/>
        <end position="44"/>
    </location>
</feature>
<reference evidence="2 3" key="4">
    <citation type="journal article" date="2005" name="Virology">
        <title>Complete genomic nucleotide sequence and analysis of the temperate bacteriophage VWB.</title>
        <authorList>
            <person name="Van Dessel W."/>
            <person name="Van Mellaert L."/>
            <person name="Liesegang H."/>
            <person name="Raasch C."/>
            <person name="De Keersmaeker S."/>
            <person name="Geukens N."/>
            <person name="Lammertyn E."/>
            <person name="Streit W."/>
            <person name="Anne J."/>
        </authorList>
    </citation>
    <scope>NUCLEOTIDE SEQUENCE [LARGE SCALE GENOMIC DNA]</scope>
</reference>
<dbReference type="Proteomes" id="UP000001708">
    <property type="component" value="Segment"/>
</dbReference>
<protein>
    <recommendedName>
        <fullName evidence="4">Holliday junction resolvase RuvC</fullName>
    </recommendedName>
</protein>
<dbReference type="KEGG" id="vg:2732859"/>
<reference evidence="2 3" key="1">
    <citation type="journal article" date="1990" name="J. Gen. Microbiol.">
        <title>Further biological and molecular characterization of actinophage VWB.</title>
        <authorList>
            <person name="Anne J."/>
            <person name="Van Mellaert L."/>
            <person name="Decock B."/>
            <person name="Van Damme J."/>
            <person name="Van Aerschot A."/>
            <person name="Herdewijn P."/>
            <person name="Eyssen H."/>
        </authorList>
    </citation>
    <scope>NUCLEOTIDE SEQUENCE [LARGE SCALE GENOMIC DNA]</scope>
</reference>
<dbReference type="OrthoDB" id="32576at10239"/>
<accession>Q6VY77</accession>
<keyword evidence="3" id="KW-1185">Reference proteome</keyword>
<dbReference type="GeneID" id="2732859"/>
<reference evidence="2 3" key="2">
    <citation type="journal article" date="1995" name="Arch. Virol.">
        <title>Analysis of the open reading frames of the main capsid proteins of actinophage VWB.</title>
        <authorList>
            <person name="Anne J."/>
            <person name="Fiten P."/>
            <person name="Van Mellaert L."/>
            <person name="Joris B."/>
            <person name="Opdenakker G."/>
            <person name="Eyssen H."/>
        </authorList>
    </citation>
    <scope>NUCLEOTIDE SEQUENCE [LARGE SCALE GENOMIC DNA]</scope>
</reference>
<proteinExistence type="predicted"/>
<feature type="compositionally biased region" description="Gly residues" evidence="1">
    <location>
        <begin position="15"/>
        <end position="24"/>
    </location>
</feature>
<dbReference type="Gene3D" id="3.30.420.10">
    <property type="entry name" value="Ribonuclease H-like superfamily/Ribonuclease H"/>
    <property type="match status" value="1"/>
</dbReference>
<dbReference type="EMBL" id="AY320035">
    <property type="protein sequence ID" value="AAR29702.1"/>
    <property type="molecule type" value="Genomic_DNA"/>
</dbReference>
<dbReference type="InterPro" id="IPR036397">
    <property type="entry name" value="RNaseH_sf"/>
</dbReference>
<evidence type="ECO:0008006" key="4">
    <source>
        <dbReference type="Google" id="ProtNLM"/>
    </source>
</evidence>
<feature type="region of interest" description="Disordered" evidence="1">
    <location>
        <begin position="1"/>
        <end position="63"/>
    </location>
</feature>
<dbReference type="InterPro" id="IPR012337">
    <property type="entry name" value="RNaseH-like_sf"/>
</dbReference>
<dbReference type="GO" id="GO:0003676">
    <property type="term" value="F:nucleic acid binding"/>
    <property type="evidence" value="ECO:0007669"/>
    <property type="project" value="InterPro"/>
</dbReference>
<sequence length="258" mass="26921">MGGPAVADSSVAGGDPYGRVGGVAGVPHDPVRAPDHSPRRDAGRARLPRLRHGERGRGMTLSGLMPAGAPSPLARITAAAPVGGLRVLGLDLSLTSTGVCLPDGSTVRIKTRQKDGDRRLVQVRDFIRAAVAGDRPHVAVIEDLPKHAMSAGLTARVHGPVVCELIDAGVPYAYVVPATLKSYACDHGAADKSRMSAAAYLAAGVEFVGDPGGDQCDAWWLRAAGLDHYGQPLFSLPQAQRDRLSKVSWPELVPGGVR</sequence>
<reference evidence="2 3" key="3">
    <citation type="journal article" date="1998" name="Microbiology">
        <title>Site-specific integration of bacteriophage VWB genome into Streptomyces venezuelae and construction of a VWB-based integrative vector.</title>
        <authorList>
            <person name="Van Mellaert L."/>
            <person name="Mei L."/>
            <person name="Lammertyn E."/>
            <person name="Schacht S."/>
            <person name="Anne J."/>
        </authorList>
    </citation>
    <scope>NUCLEOTIDE SEQUENCE [LARGE SCALE GENOMIC DNA]</scope>
</reference>
<organism evidence="2 3">
    <name type="scientific">Streptomyces phage VWB</name>
    <dbReference type="NCBI Taxonomy" id="10702"/>
    <lineage>
        <taxon>Viruses</taxon>
        <taxon>Duplodnaviria</taxon>
        <taxon>Heunggongvirae</taxon>
        <taxon>Uroviricota</taxon>
        <taxon>Caudoviricetes</taxon>
        <taxon>Veewebvirus</taxon>
        <taxon>Veewebvirus vwb</taxon>
    </lineage>
</organism>
<dbReference type="RefSeq" id="NP_958254.1">
    <property type="nucleotide sequence ID" value="NC_005345.2"/>
</dbReference>
<evidence type="ECO:0000256" key="1">
    <source>
        <dbReference type="SAM" id="MobiDB-lite"/>
    </source>
</evidence>
<name>Q6VY77_9CAUD</name>